<keyword evidence="3 7" id="KW-0812">Transmembrane</keyword>
<keyword evidence="2" id="KW-0813">Transport</keyword>
<dbReference type="Gene3D" id="1.20.1250.20">
    <property type="entry name" value="MFS general substrate transporter like domains"/>
    <property type="match status" value="2"/>
</dbReference>
<dbReference type="GO" id="GO:0022857">
    <property type="term" value="F:transmembrane transporter activity"/>
    <property type="evidence" value="ECO:0007669"/>
    <property type="project" value="InterPro"/>
</dbReference>
<dbReference type="InterPro" id="IPR036259">
    <property type="entry name" value="MFS_trans_sf"/>
</dbReference>
<dbReference type="PANTHER" id="PTHR23511">
    <property type="entry name" value="SYNAPTIC VESICLE GLYCOPROTEIN 2"/>
    <property type="match status" value="1"/>
</dbReference>
<comment type="subcellular location">
    <subcellularLocation>
        <location evidence="1">Membrane</location>
        <topology evidence="1">Multi-pass membrane protein</topology>
    </subcellularLocation>
</comment>
<dbReference type="PROSITE" id="PS50850">
    <property type="entry name" value="MFS"/>
    <property type="match status" value="2"/>
</dbReference>
<comment type="caution">
    <text evidence="9">The sequence shown here is derived from an EMBL/GenBank/DDBJ whole genome shotgun (WGS) entry which is preliminary data.</text>
</comment>
<dbReference type="Proteomes" id="UP000824120">
    <property type="component" value="Chromosome 7"/>
</dbReference>
<gene>
    <name evidence="9" type="ORF">H5410_037463</name>
</gene>
<evidence type="ECO:0000256" key="6">
    <source>
        <dbReference type="ARBA" id="ARBA00044504"/>
    </source>
</evidence>
<dbReference type="EMBL" id="JACXVP010000007">
    <property type="protein sequence ID" value="KAG5596231.1"/>
    <property type="molecule type" value="Genomic_DNA"/>
</dbReference>
<feature type="transmembrane region" description="Helical" evidence="7">
    <location>
        <begin position="143"/>
        <end position="166"/>
    </location>
</feature>
<feature type="transmembrane region" description="Helical" evidence="7">
    <location>
        <begin position="897"/>
        <end position="917"/>
    </location>
</feature>
<feature type="domain" description="Major facilitator superfamily (MFS) profile" evidence="8">
    <location>
        <begin position="480"/>
        <end position="922"/>
    </location>
</feature>
<evidence type="ECO:0000256" key="5">
    <source>
        <dbReference type="ARBA" id="ARBA00023136"/>
    </source>
</evidence>
<dbReference type="InterPro" id="IPR020846">
    <property type="entry name" value="MFS_dom"/>
</dbReference>
<feature type="transmembrane region" description="Helical" evidence="7">
    <location>
        <begin position="86"/>
        <end position="104"/>
    </location>
</feature>
<comment type="similarity">
    <text evidence="6">Belongs to the major facilitator superfamily. Phosphate:H(+) symporter (TC 2.A.1.9) family.</text>
</comment>
<reference evidence="9 10" key="1">
    <citation type="submission" date="2020-09" db="EMBL/GenBank/DDBJ databases">
        <title>De no assembly of potato wild relative species, Solanum commersonii.</title>
        <authorList>
            <person name="Cho K."/>
        </authorList>
    </citation>
    <scope>NUCLEOTIDE SEQUENCE [LARGE SCALE GENOMIC DNA]</scope>
    <source>
        <strain evidence="9">LZ3.2</strain>
        <tissue evidence="9">Leaf</tissue>
    </source>
</reference>
<feature type="transmembrane region" description="Helical" evidence="7">
    <location>
        <begin position="480"/>
        <end position="505"/>
    </location>
</feature>
<sequence length="932" mass="101715">MAHEEEEDGPWKKHLQQLELANFSIWLCVMQVLVSLQMQSQWTLSSTQESLMTTVVFAGMFIGAIFWGFITDCYGRRQKLLEMKGLLSIAIVSAVCAALSTFSPNYNSLLAVRMMVGVGVGGAPVYGSWFLEFVPSQNRGMWTIICSGFWTIGTILEALLALMIMPRLGWRWLRALSSIPSFLALLLFVFTVESPRYLCAMGRTSDACDNLKKIAVVNKTQLPPGKLVSSQLTEELLSPGQNKISSVKSGFSYLLVLLSPALLRNTLLIWVAYIGTNSSYYGIILLTSLFSSEQCQHSSTALHMNDDQSLYTNVLINSLAEIPGFLLSAIMVEKVGRKFSMAVMYALYFLFLLPLLAPQLSALTTALLFGARAFSSRSFLIVGVYCREIYPTSVRSTGIGVSTSVGKIGAMLSPIIAVPLVRGCHQMATIICFEAVVVLSAASVLLISVETKEQVEEDGAVYTMEEALTSVGIGKFQYMVLCYAGLGSISEAVETMILSFIGPALRSQWSLSPTQESLMSTVVFVGMLIGALFWGFITDCYGRRQEIYNFIGLLSIALVTAVCATLSIFSPNYNCLLAVRMMVGFGAGGGLVYGSWFLEFVPSQNRGMWMMIYAGFWTIGTILEALLALMIMPRLGWRWLLALSSIPSIAALLLFVLTVESPRYLCAIGRTRDAYDILKKIAVVNKTQLPPGKLVSSEVTEVHEELLSPGKVQVSILKSGFSSLLMLLSPALRRNTLLIWVVYIGNSFSYYSIILLTSLFSSGQCQHSSIALNLNDDQSLYTNVLINNLAEIPGTLLAAIMVDKVGRKFSVALMCGLSFLSLLPLLAPQLPALTTALLFGARTFISGSFVIVDVYCREIYPTSVRSTGIGVANSVGRIGPMISPIVVVQLVRGCHQTAAIVCFEAVLVLSAVSVLLLSVETKGRELIDTHDV</sequence>
<feature type="transmembrane region" description="Helical" evidence="7">
    <location>
        <begin position="50"/>
        <end position="74"/>
    </location>
</feature>
<feature type="transmembrane region" description="Helical" evidence="7">
    <location>
        <begin position="110"/>
        <end position="131"/>
    </location>
</feature>
<evidence type="ECO:0000256" key="3">
    <source>
        <dbReference type="ARBA" id="ARBA00022692"/>
    </source>
</evidence>
<protein>
    <recommendedName>
        <fullName evidence="8">Major facilitator superfamily (MFS) profile domain-containing protein</fullName>
    </recommendedName>
</protein>
<dbReference type="Pfam" id="PF00083">
    <property type="entry name" value="Sugar_tr"/>
    <property type="match status" value="2"/>
</dbReference>
<feature type="transmembrane region" description="Helical" evidence="7">
    <location>
        <begin position="172"/>
        <end position="192"/>
    </location>
</feature>
<evidence type="ECO:0000256" key="4">
    <source>
        <dbReference type="ARBA" id="ARBA00022989"/>
    </source>
</evidence>
<feature type="transmembrane region" description="Helical" evidence="7">
    <location>
        <begin position="310"/>
        <end position="332"/>
    </location>
</feature>
<keyword evidence="5 7" id="KW-0472">Membrane</keyword>
<dbReference type="SUPFAM" id="SSF103473">
    <property type="entry name" value="MFS general substrate transporter"/>
    <property type="match status" value="2"/>
</dbReference>
<dbReference type="OrthoDB" id="4139357at2759"/>
<feature type="transmembrane region" description="Helical" evidence="7">
    <location>
        <begin position="517"/>
        <end position="536"/>
    </location>
</feature>
<feature type="transmembrane region" description="Helical" evidence="7">
    <location>
        <begin position="548"/>
        <end position="570"/>
    </location>
</feature>
<feature type="transmembrane region" description="Helical" evidence="7">
    <location>
        <begin position="610"/>
        <end position="631"/>
    </location>
</feature>
<evidence type="ECO:0000256" key="7">
    <source>
        <dbReference type="SAM" id="Phobius"/>
    </source>
</evidence>
<dbReference type="InterPro" id="IPR005828">
    <property type="entry name" value="MFS_sugar_transport-like"/>
</dbReference>
<proteinExistence type="inferred from homology"/>
<organism evidence="9 10">
    <name type="scientific">Solanum commersonii</name>
    <name type="common">Commerson's wild potato</name>
    <name type="synonym">Commerson's nightshade</name>
    <dbReference type="NCBI Taxonomy" id="4109"/>
    <lineage>
        <taxon>Eukaryota</taxon>
        <taxon>Viridiplantae</taxon>
        <taxon>Streptophyta</taxon>
        <taxon>Embryophyta</taxon>
        <taxon>Tracheophyta</taxon>
        <taxon>Spermatophyta</taxon>
        <taxon>Magnoliopsida</taxon>
        <taxon>eudicotyledons</taxon>
        <taxon>Gunneridae</taxon>
        <taxon>Pentapetalae</taxon>
        <taxon>asterids</taxon>
        <taxon>lamiids</taxon>
        <taxon>Solanales</taxon>
        <taxon>Solanaceae</taxon>
        <taxon>Solanoideae</taxon>
        <taxon>Solaneae</taxon>
        <taxon>Solanum</taxon>
    </lineage>
</organism>
<evidence type="ECO:0000259" key="8">
    <source>
        <dbReference type="PROSITE" id="PS50850"/>
    </source>
</evidence>
<feature type="transmembrane region" description="Helical" evidence="7">
    <location>
        <begin position="20"/>
        <end position="38"/>
    </location>
</feature>
<feature type="transmembrane region" description="Helical" evidence="7">
    <location>
        <begin position="809"/>
        <end position="827"/>
    </location>
</feature>
<accession>A0A9J5Y8J2</accession>
<dbReference type="AlphaFoldDB" id="A0A9J5Y8J2"/>
<evidence type="ECO:0000313" key="9">
    <source>
        <dbReference type="EMBL" id="KAG5596231.1"/>
    </source>
</evidence>
<feature type="transmembrane region" description="Helical" evidence="7">
    <location>
        <begin position="637"/>
        <end position="657"/>
    </location>
</feature>
<name>A0A9J5Y8J2_SOLCO</name>
<feature type="transmembrane region" description="Helical" evidence="7">
    <location>
        <begin position="576"/>
        <end position="598"/>
    </location>
</feature>
<dbReference type="GO" id="GO:0016020">
    <property type="term" value="C:membrane"/>
    <property type="evidence" value="ECO:0007669"/>
    <property type="project" value="UniProtKB-SubCell"/>
</dbReference>
<feature type="transmembrane region" description="Helical" evidence="7">
    <location>
        <begin position="267"/>
        <end position="290"/>
    </location>
</feature>
<feature type="transmembrane region" description="Helical" evidence="7">
    <location>
        <begin position="780"/>
        <end position="802"/>
    </location>
</feature>
<keyword evidence="4 7" id="KW-1133">Transmembrane helix</keyword>
<feature type="transmembrane region" description="Helical" evidence="7">
    <location>
        <begin position="737"/>
        <end position="760"/>
    </location>
</feature>
<evidence type="ECO:0000256" key="2">
    <source>
        <dbReference type="ARBA" id="ARBA00022448"/>
    </source>
</evidence>
<evidence type="ECO:0000256" key="1">
    <source>
        <dbReference type="ARBA" id="ARBA00004141"/>
    </source>
</evidence>
<dbReference type="PANTHER" id="PTHR23511:SF44">
    <property type="entry name" value="MAJOR FACILITATOR, SUGAR TRANSPORTER, MAJOR FACILITATOR SUPERFAMILY"/>
    <property type="match status" value="1"/>
</dbReference>
<keyword evidence="10" id="KW-1185">Reference proteome</keyword>
<evidence type="ECO:0000313" key="10">
    <source>
        <dbReference type="Proteomes" id="UP000824120"/>
    </source>
</evidence>
<feature type="domain" description="Major facilitator superfamily (MFS) profile" evidence="8">
    <location>
        <begin position="1"/>
        <end position="452"/>
    </location>
</feature>